<dbReference type="Pfam" id="PF03816">
    <property type="entry name" value="LytR_cpsA_psr"/>
    <property type="match status" value="1"/>
</dbReference>
<feature type="region of interest" description="Disordered" evidence="2">
    <location>
        <begin position="338"/>
        <end position="391"/>
    </location>
</feature>
<feature type="compositionally biased region" description="Polar residues" evidence="2">
    <location>
        <begin position="345"/>
        <end position="378"/>
    </location>
</feature>
<dbReference type="OrthoDB" id="27330at2"/>
<accession>A0A239SZZ2</accession>
<reference evidence="5 6" key="1">
    <citation type="submission" date="2017-06" db="EMBL/GenBank/DDBJ databases">
        <authorList>
            <consortium name="Pathogen Informatics"/>
        </authorList>
    </citation>
    <scope>NUCLEOTIDE SEQUENCE [LARGE SCALE GENOMIC DNA]</scope>
    <source>
        <strain evidence="5 6">NCTC13788</strain>
    </source>
</reference>
<evidence type="ECO:0000259" key="4">
    <source>
        <dbReference type="Pfam" id="PF03816"/>
    </source>
</evidence>
<sequence length="391" mass="42336">MTIGKKIAAMLTAIILTTLGAFTLYFFTIYNATASELSKTYTPFSKKSNEVIEATEPLTILFMGVDTGTGSREDDWAGNSDSMILVTVNPDTKTTTMMSLERDILVDISKKNGAPSGTQAKLNAAYAEGGAQSAIATIEDMMNIQIDRYAMINMQGLIDLVDAVGGITVNNTFDFDISIEEQEPEYTATIPPGVQKVNGEQALVYARMRYQDPEGDYGRQKRQREVIQLIVAKLLSMNSVSSYNRILKAVSGNVQTDVEITTETIPQLLGYRDALKNIKTYQLAGLDATIDGVSYQIVATDHMLEMQNILQTSLGRQAYTNVVTTAVLYETLYGAGAETPDYTGNEGTSSYYNGTQGSAETPAVATNQAPAYDQSHTAVESPEQAGNVGAE</sequence>
<dbReference type="Proteomes" id="UP000215185">
    <property type="component" value="Chromosome 1"/>
</dbReference>
<dbReference type="InterPro" id="IPR004474">
    <property type="entry name" value="LytR_CpsA_psr"/>
</dbReference>
<protein>
    <submittedName>
        <fullName evidence="5">Putative transcriptional regulator LytR</fullName>
    </submittedName>
</protein>
<evidence type="ECO:0000256" key="1">
    <source>
        <dbReference type="ARBA" id="ARBA00006068"/>
    </source>
</evidence>
<keyword evidence="3" id="KW-0812">Transmembrane</keyword>
<gene>
    <name evidence="5" type="primary">brpA</name>
    <name evidence="5" type="ORF">SAMEA4412692_02127</name>
</gene>
<keyword evidence="3" id="KW-0472">Membrane</keyword>
<dbReference type="KEGG" id="smen:SAMEA4412692_2127"/>
<evidence type="ECO:0000313" key="6">
    <source>
        <dbReference type="Proteomes" id="UP000215185"/>
    </source>
</evidence>
<dbReference type="EMBL" id="LT906439">
    <property type="protein sequence ID" value="SNU91051.1"/>
    <property type="molecule type" value="Genomic_DNA"/>
</dbReference>
<dbReference type="InterPro" id="IPR050922">
    <property type="entry name" value="LytR/CpsA/Psr_CW_biosynth"/>
</dbReference>
<evidence type="ECO:0000256" key="3">
    <source>
        <dbReference type="SAM" id="Phobius"/>
    </source>
</evidence>
<keyword evidence="6" id="KW-1185">Reference proteome</keyword>
<dbReference type="Gene3D" id="3.40.630.190">
    <property type="entry name" value="LCP protein"/>
    <property type="match status" value="1"/>
</dbReference>
<keyword evidence="3" id="KW-1133">Transmembrane helix</keyword>
<dbReference type="STRING" id="1123308.GCA_000380085_01571"/>
<dbReference type="PANTHER" id="PTHR33392">
    <property type="entry name" value="POLYISOPRENYL-TEICHOIC ACID--PEPTIDOGLYCAN TEICHOIC ACID TRANSFERASE TAGU"/>
    <property type="match status" value="1"/>
</dbReference>
<dbReference type="NCBIfam" id="NF047591">
    <property type="entry name" value="transregBrpAStrep"/>
    <property type="match status" value="1"/>
</dbReference>
<dbReference type="PANTHER" id="PTHR33392:SF6">
    <property type="entry name" value="POLYISOPRENYL-TEICHOIC ACID--PEPTIDOGLYCAN TEICHOIC ACID TRANSFERASE TAGU"/>
    <property type="match status" value="1"/>
</dbReference>
<name>A0A239SZZ2_9STRE</name>
<evidence type="ECO:0000256" key="2">
    <source>
        <dbReference type="SAM" id="MobiDB-lite"/>
    </source>
</evidence>
<feature type="transmembrane region" description="Helical" evidence="3">
    <location>
        <begin position="7"/>
        <end position="30"/>
    </location>
</feature>
<feature type="domain" description="Cell envelope-related transcriptional attenuator" evidence="4">
    <location>
        <begin position="79"/>
        <end position="234"/>
    </location>
</feature>
<evidence type="ECO:0000313" key="5">
    <source>
        <dbReference type="EMBL" id="SNU91051.1"/>
    </source>
</evidence>
<dbReference type="NCBIfam" id="TIGR00350">
    <property type="entry name" value="lytR_cpsA_psr"/>
    <property type="match status" value="1"/>
</dbReference>
<dbReference type="eggNOG" id="COG1316">
    <property type="taxonomic scope" value="Bacteria"/>
</dbReference>
<comment type="similarity">
    <text evidence="1">Belongs to the LytR/CpsA/Psr (LCP) family.</text>
</comment>
<proteinExistence type="inferred from homology"/>
<dbReference type="AlphaFoldDB" id="A0A239SZZ2"/>
<organism evidence="5 6">
    <name type="scientific">Streptococcus merionis</name>
    <dbReference type="NCBI Taxonomy" id="400065"/>
    <lineage>
        <taxon>Bacteria</taxon>
        <taxon>Bacillati</taxon>
        <taxon>Bacillota</taxon>
        <taxon>Bacilli</taxon>
        <taxon>Lactobacillales</taxon>
        <taxon>Streptococcaceae</taxon>
        <taxon>Streptococcus</taxon>
    </lineage>
</organism>